<feature type="DNA-binding region" description="Fork-head" evidence="6">
    <location>
        <begin position="79"/>
        <end position="156"/>
    </location>
</feature>
<dbReference type="PROSITE" id="PS50039">
    <property type="entry name" value="FORK_HEAD_3"/>
    <property type="match status" value="2"/>
</dbReference>
<feature type="region of interest" description="Disordered" evidence="7">
    <location>
        <begin position="335"/>
        <end position="443"/>
    </location>
</feature>
<dbReference type="CDD" id="cd00059">
    <property type="entry name" value="FH_FOX"/>
    <property type="match status" value="2"/>
</dbReference>
<evidence type="ECO:0000256" key="5">
    <source>
        <dbReference type="ARBA" id="ARBA00023242"/>
    </source>
</evidence>
<dbReference type="Pfam" id="PF00250">
    <property type="entry name" value="Forkhead"/>
    <property type="match status" value="2"/>
</dbReference>
<feature type="compositionally biased region" description="Polar residues" evidence="7">
    <location>
        <begin position="33"/>
        <end position="44"/>
    </location>
</feature>
<dbReference type="GO" id="GO:0000981">
    <property type="term" value="F:DNA-binding transcription factor activity, RNA polymerase II-specific"/>
    <property type="evidence" value="ECO:0007669"/>
    <property type="project" value="TreeGrafter"/>
</dbReference>
<name>A0A0D0VUQ6_CRYGA</name>
<protein>
    <submittedName>
        <fullName evidence="9">Forkhead domain-containing protein</fullName>
    </submittedName>
</protein>
<reference evidence="9" key="1">
    <citation type="submission" date="2015-01" db="EMBL/GenBank/DDBJ databases">
        <title>The Genome Sequence of Cryptococcus gattii CA1280.</title>
        <authorList>
            <consortium name="The Broad Institute Genomics Platform"/>
            <person name="Cuomo C."/>
            <person name="Litvintseva A."/>
            <person name="Chen Y."/>
            <person name="Heitman J."/>
            <person name="Sun S."/>
            <person name="Springer D."/>
            <person name="Dromer F."/>
            <person name="Young S."/>
            <person name="Zeng Q."/>
            <person name="Gargeya S."/>
            <person name="Abouelleil A."/>
            <person name="Alvarado L."/>
            <person name="Chapman S.B."/>
            <person name="Gainer-Dewar J."/>
            <person name="Goldberg J."/>
            <person name="Griggs A."/>
            <person name="Gujja S."/>
            <person name="Hansen M."/>
            <person name="Howarth C."/>
            <person name="Imamovic A."/>
            <person name="Larimer J."/>
            <person name="Murphy C."/>
            <person name="Naylor J."/>
            <person name="Pearson M."/>
            <person name="Priest M."/>
            <person name="Roberts A."/>
            <person name="Saif S."/>
            <person name="Shea T."/>
            <person name="Sykes S."/>
            <person name="Wortman J."/>
            <person name="Nusbaum C."/>
            <person name="Birren B."/>
        </authorList>
    </citation>
    <scope>NUCLEOTIDE SEQUENCE [LARGE SCALE GENOMIC DNA]</scope>
    <source>
        <strain evidence="9">CA1280</strain>
    </source>
</reference>
<organism evidence="9">
    <name type="scientific">Cryptococcus bacillisporus CA1280</name>
    <dbReference type="NCBI Taxonomy" id="1296109"/>
    <lineage>
        <taxon>Eukaryota</taxon>
        <taxon>Fungi</taxon>
        <taxon>Dikarya</taxon>
        <taxon>Basidiomycota</taxon>
        <taxon>Agaricomycotina</taxon>
        <taxon>Tremellomycetes</taxon>
        <taxon>Tremellales</taxon>
        <taxon>Cryptococcaceae</taxon>
        <taxon>Cryptococcus</taxon>
        <taxon>Cryptococcus gattii species complex</taxon>
    </lineage>
</organism>
<evidence type="ECO:0000313" key="9">
    <source>
        <dbReference type="EMBL" id="KIR49135.1"/>
    </source>
</evidence>
<evidence type="ECO:0000256" key="2">
    <source>
        <dbReference type="ARBA" id="ARBA00023015"/>
    </source>
</evidence>
<dbReference type="SMART" id="SM00339">
    <property type="entry name" value="FH"/>
    <property type="match status" value="2"/>
</dbReference>
<sequence length="595" mass="66249">MEAQRAAHPAAIGVSHPRYPGLPLLRMKPPSPQRNNSWDLYSSESIPSSRASTPPSTSSFPTPDPGVEGIPDGPRPLARPQAPLAFLMGQAILNSSRGGLSLGHIYRWIETAYPFFATDTAGWRNSVRHTLSTNKVFEKTSRTTDYPSGKGSIWTIKKGEEWRWDGVETFTRTLQADSERIKSKNRTPSQTGEPSSAAVVEPQCGPEPGTEGIPEGPRPLTRPQAPLAFLMGQAILSSSFGGLSLEHIYRWIETAYPFFATDTAGWRNSVRHTLSIHKMFAKVERTDRYPRGKGCIWTIVKCEECHWGENETFTKNFPPGHPHYSVCRQTVWDKERKEEGKKGVKRKKRLSDEVSELNSVPENGLTAPVESVSPKARSPHPLSNVPIPTTVPSVTTVHEKRPSLPPLRSLSGPTLPPLSSFNLQSHSSSKGIHRRSESLHSLHSRKYSSEFELPPIKRFRVSETLPSIDSPAFSRSNDIRPTLPPIRDHLTRKQTSDSRAVASPPSCLPSIPLDANVASVHERASLYPQKQTSYERYSSSLDDETPNDGCQYNKFDAAFGRANEGVQVVEVDGRGEVREDMGRRKPWNGFRFWVP</sequence>
<accession>A0A0D0VUQ6</accession>
<feature type="region of interest" description="Disordered" evidence="7">
    <location>
        <begin position="178"/>
        <end position="221"/>
    </location>
</feature>
<evidence type="ECO:0000256" key="6">
    <source>
        <dbReference type="PROSITE-ProRule" id="PRU00089"/>
    </source>
</evidence>
<dbReference type="InterPro" id="IPR001766">
    <property type="entry name" value="Fork_head_dom"/>
</dbReference>
<dbReference type="PANTHER" id="PTHR45881">
    <property type="entry name" value="CHECKPOINT SUPPRESSOR 1-LIKE, ISOFORM A-RELATED"/>
    <property type="match status" value="1"/>
</dbReference>
<dbReference type="GO" id="GO:0000978">
    <property type="term" value="F:RNA polymerase II cis-regulatory region sequence-specific DNA binding"/>
    <property type="evidence" value="ECO:0007669"/>
    <property type="project" value="TreeGrafter"/>
</dbReference>
<dbReference type="HOGENOM" id="CLU_458557_0_0_1"/>
<dbReference type="AlphaFoldDB" id="A0A0D0VUQ6"/>
<dbReference type="PANTHER" id="PTHR45881:SF1">
    <property type="entry name" value="FORK HEAD PROTEIN HOMOLOG 2"/>
    <property type="match status" value="1"/>
</dbReference>
<feature type="region of interest" description="Disordered" evidence="7">
    <location>
        <begin position="1"/>
        <end position="78"/>
    </location>
</feature>
<dbReference type="PRINTS" id="PR00053">
    <property type="entry name" value="FORKHEAD"/>
</dbReference>
<proteinExistence type="predicted"/>
<evidence type="ECO:0000256" key="7">
    <source>
        <dbReference type="SAM" id="MobiDB-lite"/>
    </source>
</evidence>
<dbReference type="InterPro" id="IPR030456">
    <property type="entry name" value="TF_fork_head_CS_2"/>
</dbReference>
<dbReference type="OrthoDB" id="5954824at2759"/>
<feature type="compositionally biased region" description="Low complexity" evidence="7">
    <location>
        <begin position="406"/>
        <end position="429"/>
    </location>
</feature>
<dbReference type="GO" id="GO:0005634">
    <property type="term" value="C:nucleus"/>
    <property type="evidence" value="ECO:0007669"/>
    <property type="project" value="UniProtKB-SubCell"/>
</dbReference>
<feature type="compositionally biased region" description="Low complexity" evidence="7">
    <location>
        <begin position="206"/>
        <end position="215"/>
    </location>
</feature>
<evidence type="ECO:0000256" key="3">
    <source>
        <dbReference type="ARBA" id="ARBA00023125"/>
    </source>
</evidence>
<gene>
    <name evidence="9" type="ORF">I312_01288</name>
</gene>
<feature type="compositionally biased region" description="Low complexity" evidence="7">
    <location>
        <begin position="385"/>
        <end position="396"/>
    </location>
</feature>
<comment type="subcellular location">
    <subcellularLocation>
        <location evidence="1 6">Nucleus</location>
    </subcellularLocation>
</comment>
<keyword evidence="3 6" id="KW-0238">DNA-binding</keyword>
<dbReference type="FunFam" id="1.10.10.10:FF:000482">
    <property type="entry name" value="Unplaced genomic scaffold supercont1.3, whole genome shotgun sequence"/>
    <property type="match status" value="1"/>
</dbReference>
<keyword evidence="2" id="KW-0805">Transcription regulation</keyword>
<evidence type="ECO:0000256" key="1">
    <source>
        <dbReference type="ARBA" id="ARBA00004123"/>
    </source>
</evidence>
<dbReference type="PROSITE" id="PS00658">
    <property type="entry name" value="FORK_HEAD_2"/>
    <property type="match status" value="2"/>
</dbReference>
<keyword evidence="5 6" id="KW-0539">Nucleus</keyword>
<feature type="compositionally biased region" description="Low complexity" evidence="7">
    <location>
        <begin position="45"/>
        <end position="61"/>
    </location>
</feature>
<dbReference type="SUPFAM" id="SSF46785">
    <property type="entry name" value="Winged helix' DNA-binding domain"/>
    <property type="match status" value="2"/>
</dbReference>
<keyword evidence="4" id="KW-0804">Transcription</keyword>
<evidence type="ECO:0000259" key="8">
    <source>
        <dbReference type="PROSITE" id="PS50039"/>
    </source>
</evidence>
<dbReference type="InterPro" id="IPR036390">
    <property type="entry name" value="WH_DNA-bd_sf"/>
</dbReference>
<evidence type="ECO:0000256" key="4">
    <source>
        <dbReference type="ARBA" id="ARBA00023163"/>
    </source>
</evidence>
<feature type="domain" description="Fork-head" evidence="8">
    <location>
        <begin position="79"/>
        <end position="156"/>
    </location>
</feature>
<feature type="DNA-binding region" description="Fork-head" evidence="6">
    <location>
        <begin position="222"/>
        <end position="299"/>
    </location>
</feature>
<dbReference type="Gene3D" id="1.10.10.10">
    <property type="entry name" value="Winged helix-like DNA-binding domain superfamily/Winged helix DNA-binding domain"/>
    <property type="match status" value="2"/>
</dbReference>
<feature type="domain" description="Fork-head" evidence="8">
    <location>
        <begin position="222"/>
        <end position="299"/>
    </location>
</feature>
<dbReference type="EMBL" id="KN847975">
    <property type="protein sequence ID" value="KIR49135.1"/>
    <property type="molecule type" value="Genomic_DNA"/>
</dbReference>
<dbReference type="InterPro" id="IPR036388">
    <property type="entry name" value="WH-like_DNA-bd_sf"/>
</dbReference>